<keyword evidence="3" id="KW-1185">Reference proteome</keyword>
<dbReference type="InterPro" id="IPR029526">
    <property type="entry name" value="PGBD"/>
</dbReference>
<sequence>MDKKRPLTERELKEIVDNFSDFDEDIVDFADESEGEEEVIQYNVYDSESEQSAVEDSNYTHELENQGDEFFYIGKDEENVWKSTPVSFTSKTRSKNIIKILPGSKGAAKTVSNHLESFYIFISNEMIDNIVTCTNLLYTENKKQNFARDRDCKITSSTEIQALFGALYIIAVKKGNRVDVRELWSTDGTGIIRLRAAFSYRKFLFLLRALRFDNINTRKELQNIDKLAAIRDIYSDFVKNCMNNYIPGEFITIDEMLHPFRGRCGFGQ</sequence>
<accession>A0A9P0LDZ5</accession>
<dbReference type="PANTHER" id="PTHR46599:SF6">
    <property type="entry name" value="DUAL SPECIFICITY PHOSPHATASE 26"/>
    <property type="match status" value="1"/>
</dbReference>
<name>A0A9P0LDZ5_ACAOB</name>
<dbReference type="Pfam" id="PF13843">
    <property type="entry name" value="DDE_Tnp_1_7"/>
    <property type="match status" value="1"/>
</dbReference>
<evidence type="ECO:0000259" key="1">
    <source>
        <dbReference type="Pfam" id="PF13843"/>
    </source>
</evidence>
<dbReference type="PANTHER" id="PTHR46599">
    <property type="entry name" value="PIGGYBAC TRANSPOSABLE ELEMENT-DERIVED PROTEIN 4"/>
    <property type="match status" value="1"/>
</dbReference>
<gene>
    <name evidence="2" type="ORF">ACAOBT_LOCUS21185</name>
</gene>
<proteinExistence type="predicted"/>
<reference evidence="2" key="1">
    <citation type="submission" date="2022-03" db="EMBL/GenBank/DDBJ databases">
        <authorList>
            <person name="Sayadi A."/>
        </authorList>
    </citation>
    <scope>NUCLEOTIDE SEQUENCE</scope>
</reference>
<dbReference type="AlphaFoldDB" id="A0A9P0LDZ5"/>
<evidence type="ECO:0000313" key="3">
    <source>
        <dbReference type="Proteomes" id="UP001152888"/>
    </source>
</evidence>
<dbReference type="Proteomes" id="UP001152888">
    <property type="component" value="Unassembled WGS sequence"/>
</dbReference>
<dbReference type="EMBL" id="CAKOFQ010007160">
    <property type="protein sequence ID" value="CAH1992938.1"/>
    <property type="molecule type" value="Genomic_DNA"/>
</dbReference>
<comment type="caution">
    <text evidence="2">The sequence shown here is derived from an EMBL/GenBank/DDBJ whole genome shotgun (WGS) entry which is preliminary data.</text>
</comment>
<protein>
    <recommendedName>
        <fullName evidence="1">PiggyBac transposable element-derived protein domain-containing protein</fullName>
    </recommendedName>
</protein>
<organism evidence="2 3">
    <name type="scientific">Acanthoscelides obtectus</name>
    <name type="common">Bean weevil</name>
    <name type="synonym">Bruchus obtectus</name>
    <dbReference type="NCBI Taxonomy" id="200917"/>
    <lineage>
        <taxon>Eukaryota</taxon>
        <taxon>Metazoa</taxon>
        <taxon>Ecdysozoa</taxon>
        <taxon>Arthropoda</taxon>
        <taxon>Hexapoda</taxon>
        <taxon>Insecta</taxon>
        <taxon>Pterygota</taxon>
        <taxon>Neoptera</taxon>
        <taxon>Endopterygota</taxon>
        <taxon>Coleoptera</taxon>
        <taxon>Polyphaga</taxon>
        <taxon>Cucujiformia</taxon>
        <taxon>Chrysomeloidea</taxon>
        <taxon>Chrysomelidae</taxon>
        <taxon>Bruchinae</taxon>
        <taxon>Bruchini</taxon>
        <taxon>Acanthoscelides</taxon>
    </lineage>
</organism>
<dbReference type="OrthoDB" id="10057959at2759"/>
<feature type="domain" description="PiggyBac transposable element-derived protein" evidence="1">
    <location>
        <begin position="116"/>
        <end position="267"/>
    </location>
</feature>
<evidence type="ECO:0000313" key="2">
    <source>
        <dbReference type="EMBL" id="CAH1992938.1"/>
    </source>
</evidence>